<dbReference type="AlphaFoldDB" id="A0A1Q5QAA8"/>
<dbReference type="InterPro" id="IPR053828">
    <property type="entry name" value="Nucleosidase_C"/>
</dbReference>
<feature type="domain" description="Putative 5'-nucleotidase C-terminal" evidence="3">
    <location>
        <begin position="356"/>
        <end position="578"/>
    </location>
</feature>
<dbReference type="Gene3D" id="3.60.21.10">
    <property type="match status" value="1"/>
</dbReference>
<dbReference type="Pfam" id="PF21953">
    <property type="entry name" value="NadN_nucleosid_C"/>
    <property type="match status" value="1"/>
</dbReference>
<dbReference type="GO" id="GO:0005576">
    <property type="term" value="C:extracellular region"/>
    <property type="evidence" value="ECO:0007669"/>
    <property type="project" value="EnsemblFungi"/>
</dbReference>
<dbReference type="SUPFAM" id="SSF56300">
    <property type="entry name" value="Metallo-dependent phosphatases"/>
    <property type="match status" value="1"/>
</dbReference>
<dbReference type="CDD" id="cd07407">
    <property type="entry name" value="MPP_YHR202W_N"/>
    <property type="match status" value="1"/>
</dbReference>
<organism evidence="4 5">
    <name type="scientific">Talaromyces atroroseus</name>
    <dbReference type="NCBI Taxonomy" id="1441469"/>
    <lineage>
        <taxon>Eukaryota</taxon>
        <taxon>Fungi</taxon>
        <taxon>Dikarya</taxon>
        <taxon>Ascomycota</taxon>
        <taxon>Pezizomycotina</taxon>
        <taxon>Eurotiomycetes</taxon>
        <taxon>Eurotiomycetidae</taxon>
        <taxon>Eurotiales</taxon>
        <taxon>Trichocomaceae</taxon>
        <taxon>Talaromyces</taxon>
        <taxon>Talaromyces sect. Trachyspermi</taxon>
    </lineage>
</organism>
<dbReference type="RefSeq" id="XP_020122986.1">
    <property type="nucleotide sequence ID" value="XM_020261863.1"/>
</dbReference>
<keyword evidence="5" id="KW-1185">Reference proteome</keyword>
<dbReference type="FunFam" id="3.60.21.10:FF:000043">
    <property type="entry name" value="Ser/Thr protein phosphatase family"/>
    <property type="match status" value="1"/>
</dbReference>
<dbReference type="InterPro" id="IPR029052">
    <property type="entry name" value="Metallo-depent_PP-like"/>
</dbReference>
<dbReference type="Pfam" id="PF00149">
    <property type="entry name" value="Metallophos"/>
    <property type="match status" value="1"/>
</dbReference>
<proteinExistence type="predicted"/>
<comment type="caution">
    <text evidence="4">The sequence shown here is derived from an EMBL/GenBank/DDBJ whole genome shotgun (WGS) entry which is preliminary data.</text>
</comment>
<keyword evidence="1" id="KW-0732">Signal</keyword>
<reference evidence="4 5" key="1">
    <citation type="submission" date="2015-06" db="EMBL/GenBank/DDBJ databases">
        <title>Talaromyces atroroseus IBT 11181 draft genome.</title>
        <authorList>
            <person name="Rasmussen K.B."/>
            <person name="Rasmussen S."/>
            <person name="Petersen B."/>
            <person name="Sicheritz-Ponten T."/>
            <person name="Mortensen U.H."/>
            <person name="Thrane U."/>
        </authorList>
    </citation>
    <scope>NUCLEOTIDE SEQUENCE [LARGE SCALE GENOMIC DNA]</scope>
    <source>
        <strain evidence="4 5">IBT 11181</strain>
    </source>
</reference>
<protein>
    <submittedName>
        <fullName evidence="4">Uncharacterized protein</fullName>
    </submittedName>
</protein>
<sequence>MIPSGLLGALLTFSHYVLAVQPGSPSPIPAKLRDIQWGKLNFLHTTDTHGWLAGHLQEPSYSADWGDYISLATRMREQAESQGWDLLVIDTGDRVEGNGLYDSSDPKGKYLYDILKQQPIDLLCSGNHELYKQNTSETEFLTNVPNFMDSYIASNIDIIDPNSAKLVPLGPRFKKFTTKKQGYRIMAFGFLFDFIGNYNNTRVQRVEDAVKESWFQEAIHDDEIDLFIVLGHVPVRSEEYQAVHEEIRNARGNIPIQFFGGHFHIRDYARYDTHSSGLASGRFMETIGFLSIDDVKSTAPNFSRRYIDNNLFSFYHHTGLNETNFSTNHGRNVSHMIQHARHALDLDYVHGCAPKTLWVDRTPYPSSDSVYTWLETEVLPQSIRNPLRDGTSALAVVNTGAIRFDIFKGPFTQDSTFIVSPFTSGFKYIKDVPYTTAKRIVALLNGQTKIFTASAQHPHTSYCPLAPPEQCAYQSGNMATKDRQTAYLQRTSQQHGQAIISLEVESDPQYFPGYTTIDDAGDDGDDTIHSSVSFYQVPNVIPTLIHPHSTQVGEEDLDSSEEPSTVDLVYVDFIEPYIALAAKFSGLDVNLPQDSDVYMDGVTLTHLIENWIKKNWKCDEATS</sequence>
<dbReference type="GO" id="GO:0005829">
    <property type="term" value="C:cytosol"/>
    <property type="evidence" value="ECO:0007669"/>
    <property type="project" value="EnsemblFungi"/>
</dbReference>
<dbReference type="InterPro" id="IPR036907">
    <property type="entry name" value="5'-Nucleotdase_C_sf"/>
</dbReference>
<dbReference type="GeneID" id="31001879"/>
<feature type="signal peptide" evidence="1">
    <location>
        <begin position="1"/>
        <end position="19"/>
    </location>
</feature>
<dbReference type="InterPro" id="IPR014485">
    <property type="entry name" value="Pesterase_C1039"/>
</dbReference>
<dbReference type="GO" id="GO:0019677">
    <property type="term" value="P:NAD+ catabolic process"/>
    <property type="evidence" value="ECO:0007669"/>
    <property type="project" value="EnsemblFungi"/>
</dbReference>
<dbReference type="SUPFAM" id="SSF55816">
    <property type="entry name" value="5'-nucleotidase (syn. UDP-sugar hydrolase), C-terminal domain"/>
    <property type="match status" value="1"/>
</dbReference>
<evidence type="ECO:0000259" key="2">
    <source>
        <dbReference type="Pfam" id="PF00149"/>
    </source>
</evidence>
<feature type="domain" description="Calcineurin-like phosphoesterase" evidence="2">
    <location>
        <begin position="41"/>
        <end position="265"/>
    </location>
</feature>
<evidence type="ECO:0000313" key="5">
    <source>
        <dbReference type="Proteomes" id="UP000214365"/>
    </source>
</evidence>
<evidence type="ECO:0000313" key="4">
    <source>
        <dbReference type="EMBL" id="OKL62865.1"/>
    </source>
</evidence>
<dbReference type="PIRSF" id="PIRSF017316">
    <property type="entry name" value="Pesterase_C1039"/>
    <property type="match status" value="1"/>
</dbReference>
<dbReference type="STRING" id="1441469.A0A1Q5QAA8"/>
<dbReference type="PANTHER" id="PTHR11575">
    <property type="entry name" value="5'-NUCLEOTIDASE-RELATED"/>
    <property type="match status" value="1"/>
</dbReference>
<dbReference type="EMBL" id="LFMY01000002">
    <property type="protein sequence ID" value="OKL62865.1"/>
    <property type="molecule type" value="Genomic_DNA"/>
</dbReference>
<dbReference type="InterPro" id="IPR041823">
    <property type="entry name" value="YHR202W_N"/>
</dbReference>
<dbReference type="InterPro" id="IPR004843">
    <property type="entry name" value="Calcineurin-like_PHP"/>
</dbReference>
<dbReference type="Gene3D" id="3.90.780.10">
    <property type="entry name" value="5'-Nucleotidase, C-terminal domain"/>
    <property type="match status" value="2"/>
</dbReference>
<dbReference type="FunFam" id="3.90.780.10:FF:000009">
    <property type="entry name" value="Ser/Thr protein phosphatase family"/>
    <property type="match status" value="1"/>
</dbReference>
<name>A0A1Q5QAA8_TALAT</name>
<dbReference type="GO" id="GO:0016787">
    <property type="term" value="F:hydrolase activity"/>
    <property type="evidence" value="ECO:0007669"/>
    <property type="project" value="InterPro"/>
</dbReference>
<evidence type="ECO:0000256" key="1">
    <source>
        <dbReference type="SAM" id="SignalP"/>
    </source>
</evidence>
<feature type="chain" id="PRO_5012027450" evidence="1">
    <location>
        <begin position="20"/>
        <end position="623"/>
    </location>
</feature>
<evidence type="ECO:0000259" key="3">
    <source>
        <dbReference type="Pfam" id="PF21953"/>
    </source>
</evidence>
<accession>A0A1Q5QAA8</accession>
<dbReference type="Proteomes" id="UP000214365">
    <property type="component" value="Unassembled WGS sequence"/>
</dbReference>
<dbReference type="OrthoDB" id="7722975at2759"/>
<dbReference type="PANTHER" id="PTHR11575:SF43">
    <property type="entry name" value="SER_THR PROTEIN PHOSPHATASE FAMILY (AFU_ORTHOLOGUE AFUA_3G04160)"/>
    <property type="match status" value="1"/>
</dbReference>
<gene>
    <name evidence="4" type="ORF">UA08_02124</name>
</gene>
<dbReference type="InterPro" id="IPR006179">
    <property type="entry name" value="5_nucleotidase/apyrase"/>
</dbReference>